<dbReference type="Gene3D" id="3.60.40.10">
    <property type="entry name" value="PPM-type phosphatase domain"/>
    <property type="match status" value="1"/>
</dbReference>
<feature type="compositionally biased region" description="Acidic residues" evidence="1">
    <location>
        <begin position="1169"/>
        <end position="1180"/>
    </location>
</feature>
<dbReference type="Pfam" id="PF00686">
    <property type="entry name" value="CBM_20"/>
    <property type="match status" value="1"/>
</dbReference>
<dbReference type="SMART" id="SM00332">
    <property type="entry name" value="PP2Cc"/>
    <property type="match status" value="1"/>
</dbReference>
<dbReference type="InterPro" id="IPR013784">
    <property type="entry name" value="Carb-bd-like_fold"/>
</dbReference>
<feature type="compositionally biased region" description="Basic and acidic residues" evidence="1">
    <location>
        <begin position="659"/>
        <end position="672"/>
    </location>
</feature>
<keyword evidence="5" id="KW-1185">Reference proteome</keyword>
<evidence type="ECO:0000313" key="4">
    <source>
        <dbReference type="EMBL" id="KAG2455036.1"/>
    </source>
</evidence>
<dbReference type="GO" id="GO:0004722">
    <property type="term" value="F:protein serine/threonine phosphatase activity"/>
    <property type="evidence" value="ECO:0007669"/>
    <property type="project" value="TreeGrafter"/>
</dbReference>
<dbReference type="SMART" id="SM00331">
    <property type="entry name" value="PP2C_SIG"/>
    <property type="match status" value="1"/>
</dbReference>
<dbReference type="InterPro" id="IPR036457">
    <property type="entry name" value="PPM-type-like_dom_sf"/>
</dbReference>
<dbReference type="PROSITE" id="PS51166">
    <property type="entry name" value="CBM20"/>
    <property type="match status" value="1"/>
</dbReference>
<feature type="domain" description="CBM20" evidence="2">
    <location>
        <begin position="70"/>
        <end position="173"/>
    </location>
</feature>
<feature type="compositionally biased region" description="Low complexity" evidence="1">
    <location>
        <begin position="936"/>
        <end position="955"/>
    </location>
</feature>
<dbReference type="Gene3D" id="2.60.40.10">
    <property type="entry name" value="Immunoglobulins"/>
    <property type="match status" value="1"/>
</dbReference>
<comment type="caution">
    <text evidence="4">The sequence shown here is derived from an EMBL/GenBank/DDBJ whole genome shotgun (WGS) entry which is preliminary data.</text>
</comment>
<feature type="compositionally biased region" description="Low complexity" evidence="1">
    <location>
        <begin position="1578"/>
        <end position="1594"/>
    </location>
</feature>
<dbReference type="InterPro" id="IPR002044">
    <property type="entry name" value="CBM20"/>
</dbReference>
<feature type="compositionally biased region" description="Low complexity" evidence="1">
    <location>
        <begin position="825"/>
        <end position="844"/>
    </location>
</feature>
<dbReference type="PANTHER" id="PTHR12320">
    <property type="entry name" value="PROTEIN PHOSPHATASE 2C"/>
    <property type="match status" value="1"/>
</dbReference>
<evidence type="ECO:0000259" key="3">
    <source>
        <dbReference type="PROSITE" id="PS51746"/>
    </source>
</evidence>
<feature type="region of interest" description="Disordered" evidence="1">
    <location>
        <begin position="819"/>
        <end position="962"/>
    </location>
</feature>
<dbReference type="InterPro" id="IPR039123">
    <property type="entry name" value="PPTC7"/>
</dbReference>
<accession>A0A835WWM0</accession>
<feature type="compositionally biased region" description="Low complexity" evidence="1">
    <location>
        <begin position="604"/>
        <end position="645"/>
    </location>
</feature>
<feature type="region of interest" description="Disordered" evidence="1">
    <location>
        <begin position="283"/>
        <end position="801"/>
    </location>
</feature>
<dbReference type="OrthoDB" id="60843at2759"/>
<dbReference type="GO" id="GO:2001070">
    <property type="term" value="F:starch binding"/>
    <property type="evidence" value="ECO:0007669"/>
    <property type="project" value="InterPro"/>
</dbReference>
<feature type="compositionally biased region" description="Low complexity" evidence="1">
    <location>
        <begin position="373"/>
        <end position="399"/>
    </location>
</feature>
<feature type="compositionally biased region" description="Pro residues" evidence="1">
    <location>
        <begin position="1042"/>
        <end position="1051"/>
    </location>
</feature>
<dbReference type="CDD" id="cd05467">
    <property type="entry name" value="CBM20"/>
    <property type="match status" value="1"/>
</dbReference>
<feature type="compositionally biased region" description="Basic and acidic residues" evidence="1">
    <location>
        <begin position="435"/>
        <end position="496"/>
    </location>
</feature>
<feature type="compositionally biased region" description="Low complexity" evidence="1">
    <location>
        <begin position="709"/>
        <end position="722"/>
    </location>
</feature>
<dbReference type="Proteomes" id="UP000613740">
    <property type="component" value="Unassembled WGS sequence"/>
</dbReference>
<sequence length="1681" mass="168700">MRVRVRGSTNGIGGSVYEKRQLARVLSGGKPLGPLCERFPKDQRFGAESGGSRVVAAQAAAVTTLQEVKSAASAKVTVKTRLCIQHQVAFGSSLKVVGAGPEFGEWQSEKAVVLQWNEGHIWSVDLDLEPGSYEFKCVTAAGDHISAWEDGTNRILQVPNGVRGIRVDGSWGRTAENRITVTEPLAAASVAARQKRAAAARLLTKALAEVSAAAAASPPSAAVLEGRKAAASVKRPDGSKAAAAAELEREAKETLRELGELLSSDSGIESSLSLTRVRKADKAGAEADSKASSSKSSSTAASEAKPEEAAASSSGNSSGSSSGSVKASKGASWRELLSEEPKQGEKQQDKAKPTEVQAASALEAKGEPASKQVEPAVKPASAAAAAAGAEASSPKAAAEQEVPDRWAFVKSAAASRAAAPAAESKPAASNAAKADAAKADAAKADAVKADAAKADAAKADAVKADAVKADAAKAEAAKAEAAKAEAAKAEAAKADAAKSSVKTEPAKPVKSEAPAAAAKEQPGVAKPAAQEVAAIKPAAPAAEARAPEKPTAETKAEKQPEGTKAPESSSGVSRFGGLLAKLGGSLGLSQQPSPEESKSIKVEAAPASSGTASAQASPSSSTGTSPASSGASASTSTSTSTSSGARKFSWRSLGDEADEGKKQEQQKEEPAVEVKPAVPAAAASDAKQPAQEEEDTASRFERLLKAKQGKASGSSSAVAAPEATKEEKKPEPAVVAEPVKKEDQKKEDKVVVEAKQQQDKADKAAAAPEPKEQKPEVSGTTAAAPDAAAMGANNSKQVETVQDEGLDRLLKVWDSTWSKGKKDAGAAPAENAAADAPSTSTAAAAPPPATGSGGGRRRWAELDADDGPSTSAASSSKPAKQQQPQPQRQGISAALGPASAAAAKTANGGTPPIGSGSGGAGGSSSESLFSIAERLTSNAPAATPTAVPDDASPDVTMRKGALAAMQVDRQGSYDNRSSYLSQSLLQESLAGGNGGAAGAAEGPSSNTLLQKLRAANAARGAGGSAANGASANGGAANGTFVPPLPATPAPPGILSSNDDEDGEMVPPLPATPPPPSYLTGPAGGKGAPVGDVGPVVPPLPATPVASSVLGGADSAGSEKGRGGGSAEDMLRRAHDADKVLAMLRGNLPLTPIARGGRGGAGAGPLSMADAEEGEDDDDDGSVGHSRKPVEPHPQADPVAATQRAIADAVSAWDKTRAALAALQQSAAELGLSPGAIQDQAAKLLQNMPRAIGTDGTNAGAGAGAAANGQPNAIPMTAQLGNLMSGLGLSASSIAEQLTRKSLDGSEQGGGGSGLGLISGLLGGLTGNTPLPPGCVRLVAGAHMIPHVDKVDKGGEDAYFISRVGLGGVGVADGVSGWADEGIDPAEYPRTLMRYATDAYEAARGTLSAQDIIRYAQYRTYLKGSSTVCLALMKPNKQLEIANVGDSGVRILRNGRVIFGTEAQQHAFNMPFQLSHPNNVEDPDSADDADVHLVEVQDGDVIMLATDGLFDNVFDDEIEQIVSHQLRELAAQGRGKAPSAPMSLMSIGSGPPLPEPVASTSAATNGSSSTAAGSGGSGAAAPGAAGSTGAARPRGAGLLSQSLNAAAAGAGSKPGAYRPEDAARVARALAERAHLHARNPTQRTPWSVTSSQQPNFMWAKFFAKGGGKMDDCTVLVAFVCGE</sequence>
<name>A0A835WWM0_9CHLO</name>
<feature type="compositionally biased region" description="Basic and acidic residues" evidence="1">
    <location>
        <begin position="738"/>
        <end position="775"/>
    </location>
</feature>
<feature type="region of interest" description="Disordered" evidence="1">
    <location>
        <begin position="1151"/>
        <end position="1200"/>
    </location>
</feature>
<feature type="compositionally biased region" description="Low complexity" evidence="1">
    <location>
        <begin position="290"/>
        <end position="331"/>
    </location>
</feature>
<feature type="compositionally biased region" description="Low complexity" evidence="1">
    <location>
        <begin position="409"/>
        <end position="434"/>
    </location>
</feature>
<feature type="compositionally biased region" description="Basic and acidic residues" evidence="1">
    <location>
        <begin position="545"/>
        <end position="561"/>
    </location>
</feature>
<dbReference type="InterPro" id="IPR001932">
    <property type="entry name" value="PPM-type_phosphatase-like_dom"/>
</dbReference>
<feature type="compositionally biased region" description="Low complexity" evidence="1">
    <location>
        <begin position="782"/>
        <end position="792"/>
    </location>
</feature>
<feature type="compositionally biased region" description="Pro residues" evidence="1">
    <location>
        <begin position="1066"/>
        <end position="1076"/>
    </location>
</feature>
<dbReference type="SUPFAM" id="SSF81606">
    <property type="entry name" value="PP2C-like"/>
    <property type="match status" value="1"/>
</dbReference>
<feature type="compositionally biased region" description="Low complexity" evidence="1">
    <location>
        <begin position="868"/>
        <end position="906"/>
    </location>
</feature>
<dbReference type="SUPFAM" id="SSF49452">
    <property type="entry name" value="Starch-binding domain-like"/>
    <property type="match status" value="1"/>
</dbReference>
<dbReference type="PROSITE" id="PS51746">
    <property type="entry name" value="PPM_2"/>
    <property type="match status" value="1"/>
</dbReference>
<evidence type="ECO:0000256" key="1">
    <source>
        <dbReference type="SAM" id="MobiDB-lite"/>
    </source>
</evidence>
<feature type="region of interest" description="Disordered" evidence="1">
    <location>
        <begin position="1016"/>
        <end position="1127"/>
    </location>
</feature>
<dbReference type="EMBL" id="JAEHOD010000001">
    <property type="protein sequence ID" value="KAG2455036.1"/>
    <property type="molecule type" value="Genomic_DNA"/>
</dbReference>
<evidence type="ECO:0000313" key="5">
    <source>
        <dbReference type="Proteomes" id="UP000613740"/>
    </source>
</evidence>
<gene>
    <name evidence="4" type="ORF">HYH02_000861</name>
</gene>
<dbReference type="InterPro" id="IPR013783">
    <property type="entry name" value="Ig-like_fold"/>
</dbReference>
<feature type="compositionally biased region" description="Low complexity" evidence="1">
    <location>
        <begin position="1026"/>
        <end position="1038"/>
    </location>
</feature>
<dbReference type="SMART" id="SM01065">
    <property type="entry name" value="CBM_2"/>
    <property type="match status" value="1"/>
</dbReference>
<feature type="region of interest" description="Disordered" evidence="1">
    <location>
        <begin position="1531"/>
        <end position="1594"/>
    </location>
</feature>
<feature type="domain" description="PPM-type phosphatase" evidence="3">
    <location>
        <begin position="1341"/>
        <end position="1678"/>
    </location>
</feature>
<feature type="compositionally biased region" description="Low complexity" evidence="1">
    <location>
        <begin position="527"/>
        <end position="544"/>
    </location>
</feature>
<dbReference type="PANTHER" id="PTHR12320:SF1">
    <property type="entry name" value="PROTEIN PHOSPHATASE PTC7 HOMOLOG"/>
    <property type="match status" value="1"/>
</dbReference>
<evidence type="ECO:0000259" key="2">
    <source>
        <dbReference type="PROSITE" id="PS51166"/>
    </source>
</evidence>
<proteinExistence type="predicted"/>
<evidence type="ECO:0008006" key="6">
    <source>
        <dbReference type="Google" id="ProtNLM"/>
    </source>
</evidence>
<organism evidence="4 5">
    <name type="scientific">Chlamydomonas schloesseri</name>
    <dbReference type="NCBI Taxonomy" id="2026947"/>
    <lineage>
        <taxon>Eukaryota</taxon>
        <taxon>Viridiplantae</taxon>
        <taxon>Chlorophyta</taxon>
        <taxon>core chlorophytes</taxon>
        <taxon>Chlorophyceae</taxon>
        <taxon>CS clade</taxon>
        <taxon>Chlamydomonadales</taxon>
        <taxon>Chlamydomonadaceae</taxon>
        <taxon>Chlamydomonas</taxon>
    </lineage>
</organism>
<feature type="compositionally biased region" description="Low complexity" evidence="1">
    <location>
        <begin position="1557"/>
        <end position="1571"/>
    </location>
</feature>
<feature type="compositionally biased region" description="Basic and acidic residues" evidence="1">
    <location>
        <begin position="336"/>
        <end position="353"/>
    </location>
</feature>
<feature type="compositionally biased region" description="Low complexity" evidence="1">
    <location>
        <begin position="673"/>
        <end position="689"/>
    </location>
</feature>
<reference evidence="4" key="1">
    <citation type="journal article" date="2020" name="bioRxiv">
        <title>Comparative genomics of Chlamydomonas.</title>
        <authorList>
            <person name="Craig R.J."/>
            <person name="Hasan A.R."/>
            <person name="Ness R.W."/>
            <person name="Keightley P.D."/>
        </authorList>
    </citation>
    <scope>NUCLEOTIDE SEQUENCE</scope>
    <source>
        <strain evidence="4">CCAP 11/173</strain>
    </source>
</reference>
<protein>
    <recommendedName>
        <fullName evidence="6">Protein-serine/threonine phosphatase</fullName>
    </recommendedName>
</protein>